<protein>
    <recommendedName>
        <fullName evidence="4">Regulator RcnB of Ni and Co efflux</fullName>
    </recommendedName>
</protein>
<name>A0A1I3IKC7_9RHOB</name>
<feature type="signal peptide" evidence="1">
    <location>
        <begin position="1"/>
        <end position="30"/>
    </location>
</feature>
<keyword evidence="1" id="KW-0732">Signal</keyword>
<organism evidence="2 3">
    <name type="scientific">Celeribacter neptunius</name>
    <dbReference type="NCBI Taxonomy" id="588602"/>
    <lineage>
        <taxon>Bacteria</taxon>
        <taxon>Pseudomonadati</taxon>
        <taxon>Pseudomonadota</taxon>
        <taxon>Alphaproteobacteria</taxon>
        <taxon>Rhodobacterales</taxon>
        <taxon>Roseobacteraceae</taxon>
        <taxon>Celeribacter</taxon>
    </lineage>
</organism>
<evidence type="ECO:0000256" key="1">
    <source>
        <dbReference type="SAM" id="SignalP"/>
    </source>
</evidence>
<accession>A0A1I3IKC7</accession>
<gene>
    <name evidence="2" type="ORF">SAMN04487991_0041</name>
</gene>
<sequence length="129" mass="14124">MTTKQTTHLSRLGKPVLIALALTAAVPALAAPNGNNQGRGWGVGQIPPGHQYKAQKQAQNQYRHRHQYRHRTGDTLPDGYVILSDYAPYRLPDPGQNRYAISGDTIYKIARDAAVVVSAMGIYNNLTAN</sequence>
<dbReference type="STRING" id="588602.SAMN04487991_0041"/>
<proteinExistence type="predicted"/>
<reference evidence="3" key="1">
    <citation type="submission" date="2016-10" db="EMBL/GenBank/DDBJ databases">
        <authorList>
            <person name="Varghese N."/>
            <person name="Submissions S."/>
        </authorList>
    </citation>
    <scope>NUCLEOTIDE SEQUENCE [LARGE SCALE GENOMIC DNA]</scope>
    <source>
        <strain evidence="3">DSM 26471</strain>
    </source>
</reference>
<dbReference type="RefSeq" id="WP_245781053.1">
    <property type="nucleotide sequence ID" value="NZ_FORH01000001.1"/>
</dbReference>
<feature type="chain" id="PRO_5011578151" description="Regulator RcnB of Ni and Co efflux" evidence="1">
    <location>
        <begin position="31"/>
        <end position="129"/>
    </location>
</feature>
<evidence type="ECO:0008006" key="4">
    <source>
        <dbReference type="Google" id="ProtNLM"/>
    </source>
</evidence>
<evidence type="ECO:0000313" key="2">
    <source>
        <dbReference type="EMBL" id="SFI48267.1"/>
    </source>
</evidence>
<keyword evidence="3" id="KW-1185">Reference proteome</keyword>
<dbReference type="AlphaFoldDB" id="A0A1I3IKC7"/>
<evidence type="ECO:0000313" key="3">
    <source>
        <dbReference type="Proteomes" id="UP000199630"/>
    </source>
</evidence>
<dbReference type="Proteomes" id="UP000199630">
    <property type="component" value="Unassembled WGS sequence"/>
</dbReference>
<dbReference type="EMBL" id="FORH01000001">
    <property type="protein sequence ID" value="SFI48267.1"/>
    <property type="molecule type" value="Genomic_DNA"/>
</dbReference>